<name>A0A433MW17_CHLFR</name>
<dbReference type="EMBL" id="RSCJ01000057">
    <property type="protein sequence ID" value="RUR72131.1"/>
    <property type="molecule type" value="Genomic_DNA"/>
</dbReference>
<evidence type="ECO:0000313" key="2">
    <source>
        <dbReference type="Proteomes" id="UP000268857"/>
    </source>
</evidence>
<keyword evidence="2" id="KW-1185">Reference proteome</keyword>
<evidence type="ECO:0000313" key="1">
    <source>
        <dbReference type="EMBL" id="RUR72131.1"/>
    </source>
</evidence>
<gene>
    <name evidence="1" type="ORF">PCC6912_64890</name>
</gene>
<sequence>MRKALRDINYPVFRKNSDVVASMVNKELEKLFEKSKPKSATNYRYFSGQ</sequence>
<dbReference type="Proteomes" id="UP000268857">
    <property type="component" value="Unassembled WGS sequence"/>
</dbReference>
<reference evidence="1 2" key="1">
    <citation type="journal article" date="2019" name="Genome Biol. Evol.">
        <title>Day and night: Metabolic profiles and evolutionary relationships of six axenic non-marine cyanobacteria.</title>
        <authorList>
            <person name="Will S.E."/>
            <person name="Henke P."/>
            <person name="Boedeker C."/>
            <person name="Huang S."/>
            <person name="Brinkmann H."/>
            <person name="Rohde M."/>
            <person name="Jarek M."/>
            <person name="Friedl T."/>
            <person name="Seufert S."/>
            <person name="Schumacher M."/>
            <person name="Overmann J."/>
            <person name="Neumann-Schaal M."/>
            <person name="Petersen J."/>
        </authorList>
    </citation>
    <scope>NUCLEOTIDE SEQUENCE [LARGE SCALE GENOMIC DNA]</scope>
    <source>
        <strain evidence="1 2">PCC 6912</strain>
    </source>
</reference>
<protein>
    <submittedName>
        <fullName evidence="1">Uncharacterized protein</fullName>
    </submittedName>
</protein>
<comment type="caution">
    <text evidence="1">The sequence shown here is derived from an EMBL/GenBank/DDBJ whole genome shotgun (WGS) entry which is preliminary data.</text>
</comment>
<organism evidence="1 2">
    <name type="scientific">Chlorogloeopsis fritschii PCC 6912</name>
    <dbReference type="NCBI Taxonomy" id="211165"/>
    <lineage>
        <taxon>Bacteria</taxon>
        <taxon>Bacillati</taxon>
        <taxon>Cyanobacteriota</taxon>
        <taxon>Cyanophyceae</taxon>
        <taxon>Nostocales</taxon>
        <taxon>Chlorogloeopsidaceae</taxon>
        <taxon>Chlorogloeopsis</taxon>
    </lineage>
</organism>
<dbReference type="AlphaFoldDB" id="A0A433MW17"/>
<proteinExistence type="predicted"/>
<accession>A0A433MW17</accession>